<dbReference type="AlphaFoldDB" id="A0A402AWU4"/>
<dbReference type="EMBL" id="BIFS01000002">
    <property type="protein sequence ID" value="GCE23503.1"/>
    <property type="molecule type" value="Genomic_DNA"/>
</dbReference>
<organism evidence="3 4">
    <name type="scientific">Dictyobacter kobayashii</name>
    <dbReference type="NCBI Taxonomy" id="2014872"/>
    <lineage>
        <taxon>Bacteria</taxon>
        <taxon>Bacillati</taxon>
        <taxon>Chloroflexota</taxon>
        <taxon>Ktedonobacteria</taxon>
        <taxon>Ktedonobacterales</taxon>
        <taxon>Dictyobacteraceae</taxon>
        <taxon>Dictyobacter</taxon>
    </lineage>
</organism>
<dbReference type="CDD" id="cd00143">
    <property type="entry name" value="PP2Cc"/>
    <property type="match status" value="1"/>
</dbReference>
<gene>
    <name evidence="3" type="ORF">KDK_73030</name>
</gene>
<dbReference type="InterPro" id="IPR036457">
    <property type="entry name" value="PPM-type-like_dom_sf"/>
</dbReference>
<accession>A0A402AWU4</accession>
<dbReference type="Proteomes" id="UP000287188">
    <property type="component" value="Unassembled WGS sequence"/>
</dbReference>
<feature type="domain" description="PPM-type phosphatase" evidence="2">
    <location>
        <begin position="53"/>
        <end position="304"/>
    </location>
</feature>
<dbReference type="SUPFAM" id="SSF81606">
    <property type="entry name" value="PP2C-like"/>
    <property type="match status" value="1"/>
</dbReference>
<dbReference type="RefSeq" id="WP_218032186.1">
    <property type="nucleotide sequence ID" value="NZ_BIFS01000002.1"/>
</dbReference>
<evidence type="ECO:0000256" key="1">
    <source>
        <dbReference type="SAM" id="MobiDB-lite"/>
    </source>
</evidence>
<feature type="region of interest" description="Disordered" evidence="1">
    <location>
        <begin position="1"/>
        <end position="20"/>
    </location>
</feature>
<evidence type="ECO:0000313" key="3">
    <source>
        <dbReference type="EMBL" id="GCE23503.1"/>
    </source>
</evidence>
<dbReference type="Gene3D" id="3.60.40.10">
    <property type="entry name" value="PPM-type phosphatase domain"/>
    <property type="match status" value="1"/>
</dbReference>
<reference evidence="4" key="1">
    <citation type="submission" date="2018-12" db="EMBL/GenBank/DDBJ databases">
        <title>Tengunoibacter tsumagoiensis gen. nov., sp. nov., Dictyobacter kobayashii sp. nov., D. alpinus sp. nov., and D. joshuensis sp. nov. and description of Dictyobacteraceae fam. nov. within the order Ktedonobacterales isolated from Tengu-no-mugimeshi.</title>
        <authorList>
            <person name="Wang C.M."/>
            <person name="Zheng Y."/>
            <person name="Sakai Y."/>
            <person name="Toyoda A."/>
            <person name="Minakuchi Y."/>
            <person name="Abe K."/>
            <person name="Yokota A."/>
            <person name="Yabe S."/>
        </authorList>
    </citation>
    <scope>NUCLEOTIDE SEQUENCE [LARGE SCALE GENOMIC DNA]</scope>
    <source>
        <strain evidence="4">Uno11</strain>
    </source>
</reference>
<keyword evidence="4" id="KW-1185">Reference proteome</keyword>
<dbReference type="GO" id="GO:0004722">
    <property type="term" value="F:protein serine/threonine phosphatase activity"/>
    <property type="evidence" value="ECO:0007669"/>
    <property type="project" value="InterPro"/>
</dbReference>
<dbReference type="Pfam" id="PF13672">
    <property type="entry name" value="PP2C_2"/>
    <property type="match status" value="1"/>
</dbReference>
<evidence type="ECO:0000259" key="2">
    <source>
        <dbReference type="PROSITE" id="PS51746"/>
    </source>
</evidence>
<dbReference type="PROSITE" id="PS51746">
    <property type="entry name" value="PPM_2"/>
    <property type="match status" value="1"/>
</dbReference>
<dbReference type="SMART" id="SM00331">
    <property type="entry name" value="PP2C_SIG"/>
    <property type="match status" value="1"/>
</dbReference>
<dbReference type="SMART" id="SM00332">
    <property type="entry name" value="PP2Cc"/>
    <property type="match status" value="1"/>
</dbReference>
<name>A0A402AWU4_9CHLR</name>
<dbReference type="InterPro" id="IPR001932">
    <property type="entry name" value="PPM-type_phosphatase-like_dom"/>
</dbReference>
<proteinExistence type="predicted"/>
<dbReference type="InterPro" id="IPR015655">
    <property type="entry name" value="PP2C"/>
</dbReference>
<dbReference type="NCBIfam" id="NF033484">
    <property type="entry name" value="Stp1_PP2C_phos"/>
    <property type="match status" value="1"/>
</dbReference>
<comment type="caution">
    <text evidence="3">The sequence shown here is derived from an EMBL/GenBank/DDBJ whole genome shotgun (WGS) entry which is preliminary data.</text>
</comment>
<evidence type="ECO:0000313" key="4">
    <source>
        <dbReference type="Proteomes" id="UP000287188"/>
    </source>
</evidence>
<sequence>MEIFPSHTIHDLSTSQQKEQRQGVASRVRQLFFKSSTAPAVSAAQKRGYKTRPLGLNVAQRTDVGRKRQHNEDSVAYIIPKDQQLLEQKGALFIVADGMGGHAAGEVASEIAVDTVCTLYYQDADIDVAASLTRAIQYANATIYQRATENAQHSGMGTTCVVAVLRGETAYIANVGDSRAYLVRRGQVRQISLDHSWVAEQVRLGQMTPEEAEMHSMRNIITRSLGPFPEVEVDIFVEHVEEGDALVLCSDGLCGMINDHELTSIVEQFGPQESVYRLVEYANAQGVLIILPLLWPGLIKDNYN</sequence>
<dbReference type="PANTHER" id="PTHR13832:SF827">
    <property type="entry name" value="PROTEIN PHOSPHATASE 1L"/>
    <property type="match status" value="1"/>
</dbReference>
<dbReference type="PANTHER" id="PTHR13832">
    <property type="entry name" value="PROTEIN PHOSPHATASE 2C"/>
    <property type="match status" value="1"/>
</dbReference>
<protein>
    <recommendedName>
        <fullName evidence="2">PPM-type phosphatase domain-containing protein</fullName>
    </recommendedName>
</protein>